<proteinExistence type="predicted"/>
<reference evidence="1 2" key="1">
    <citation type="journal article" date="2024" name="Plant Biotechnol. J.">
        <title>Genome and CRISPR/Cas9 system of a widespread forest tree (Populus alba) in the world.</title>
        <authorList>
            <person name="Liu Y.J."/>
            <person name="Jiang P.F."/>
            <person name="Han X.M."/>
            <person name="Li X.Y."/>
            <person name="Wang H.M."/>
            <person name="Wang Y.J."/>
            <person name="Wang X.X."/>
            <person name="Zeng Q.Y."/>
        </authorList>
    </citation>
    <scope>NUCLEOTIDE SEQUENCE [LARGE SCALE GENOMIC DNA]</scope>
    <source>
        <strain evidence="2">cv. PAL-ZL1</strain>
    </source>
</reference>
<comment type="caution">
    <text evidence="1">The sequence shown here is derived from an EMBL/GenBank/DDBJ whole genome shotgun (WGS) entry which is preliminary data.</text>
</comment>
<dbReference type="EMBL" id="RCHU02000014">
    <property type="protein sequence ID" value="KAL3571726.1"/>
    <property type="molecule type" value="Genomic_DNA"/>
</dbReference>
<name>A0ACC4B055_POPAL</name>
<evidence type="ECO:0000313" key="1">
    <source>
        <dbReference type="EMBL" id="KAL3571726.1"/>
    </source>
</evidence>
<protein>
    <submittedName>
        <fullName evidence="1">Uncharacterized protein</fullName>
    </submittedName>
</protein>
<sequence length="163" mass="17771">MAKNKTSTQNITSCPSCLVYLGDWRTVYNLATMELLQGGKMGCQNSKTGFLFEMFPVLKDNLPNWIGHGGEVFFGGTLSINLLSSGTCHQASSEAFSNALLFVFGVCLVINGMRRCCRWTYDSPFTTLLNTATCTHQSQLRVPASSCSMDGSANGTAFYDVFV</sequence>
<organism evidence="1 2">
    <name type="scientific">Populus alba</name>
    <name type="common">White poplar</name>
    <dbReference type="NCBI Taxonomy" id="43335"/>
    <lineage>
        <taxon>Eukaryota</taxon>
        <taxon>Viridiplantae</taxon>
        <taxon>Streptophyta</taxon>
        <taxon>Embryophyta</taxon>
        <taxon>Tracheophyta</taxon>
        <taxon>Spermatophyta</taxon>
        <taxon>Magnoliopsida</taxon>
        <taxon>eudicotyledons</taxon>
        <taxon>Gunneridae</taxon>
        <taxon>Pentapetalae</taxon>
        <taxon>rosids</taxon>
        <taxon>fabids</taxon>
        <taxon>Malpighiales</taxon>
        <taxon>Salicaceae</taxon>
        <taxon>Saliceae</taxon>
        <taxon>Populus</taxon>
    </lineage>
</organism>
<accession>A0ACC4B055</accession>
<dbReference type="Proteomes" id="UP000309997">
    <property type="component" value="Unassembled WGS sequence"/>
</dbReference>
<gene>
    <name evidence="1" type="ORF">D5086_025630</name>
</gene>
<keyword evidence="2" id="KW-1185">Reference proteome</keyword>
<evidence type="ECO:0000313" key="2">
    <source>
        <dbReference type="Proteomes" id="UP000309997"/>
    </source>
</evidence>